<dbReference type="RefSeq" id="WP_136227940.1">
    <property type="nucleotide sequence ID" value="NC_005241.1"/>
</dbReference>
<dbReference type="Proteomes" id="UP000296079">
    <property type="component" value="Plasmid pHG1"/>
</dbReference>
<sequence>MKRIFVACTLMASFSAAEAQLYSFPAPAMTVADCRAGQVWMRRSNGLPYCDTPIPPAPPPPPCCAPPPPPACQYSPGAYSIAIGDMGQCTADGGCEGKGYQILWGGSVVASQMWSGYMEWPELNSLASAGIDASGYRVGTNKASYLSNGNNMGLGVYEVCRK</sequence>
<reference evidence="2 3" key="1">
    <citation type="submission" date="2019-04" db="EMBL/GenBank/DDBJ databases">
        <title>Long-read de novo sequencing of Cupriavidus necator H16.</title>
        <authorList>
            <person name="Little G.T."/>
            <person name="Ehsaan M."/>
            <person name="Arenas-Lopez C."/>
            <person name="Jawed K."/>
            <person name="Winzer K."/>
            <person name="Kovacs K."/>
            <person name="Malys N."/>
            <person name="Minton N.P."/>
        </authorList>
    </citation>
    <scope>NUCLEOTIDE SEQUENCE [LARGE SCALE GENOMIC DNA]</scope>
    <source>
        <strain evidence="2 3">H16</strain>
        <plasmid evidence="3">phg1</plasmid>
    </source>
</reference>
<keyword evidence="2" id="KW-0614">Plasmid</keyword>
<geneLocation type="plasmid" evidence="3">
    <name>phg1</name>
</geneLocation>
<dbReference type="EMBL" id="CP039289">
    <property type="protein sequence ID" value="QCC05562.1"/>
    <property type="molecule type" value="Genomic_DNA"/>
</dbReference>
<evidence type="ECO:0000313" key="2">
    <source>
        <dbReference type="EMBL" id="QCC05562.1"/>
    </source>
</evidence>
<name>A0AAF1D5M4_CUPNH</name>
<feature type="chain" id="PRO_5042213169" evidence="1">
    <location>
        <begin position="20"/>
        <end position="162"/>
    </location>
</feature>
<organism evidence="2 3">
    <name type="scientific">Cupriavidus necator (strain ATCC 17699 / DSM 428 / KCTC 22496 / NCIMB 10442 / H16 / Stanier 337)</name>
    <name type="common">Ralstonia eutropha</name>
    <dbReference type="NCBI Taxonomy" id="381666"/>
    <lineage>
        <taxon>Bacteria</taxon>
        <taxon>Pseudomonadati</taxon>
        <taxon>Pseudomonadota</taxon>
        <taxon>Betaproteobacteria</taxon>
        <taxon>Burkholderiales</taxon>
        <taxon>Burkholderiaceae</taxon>
        <taxon>Cupriavidus</taxon>
    </lineage>
</organism>
<accession>A0AAF1D5M4</accession>
<evidence type="ECO:0000313" key="3">
    <source>
        <dbReference type="Proteomes" id="UP000296079"/>
    </source>
</evidence>
<keyword evidence="1" id="KW-0732">Signal</keyword>
<gene>
    <name evidence="2" type="ORF">E6A55_33950</name>
</gene>
<proteinExistence type="predicted"/>
<feature type="signal peptide" evidence="1">
    <location>
        <begin position="1"/>
        <end position="19"/>
    </location>
</feature>
<protein>
    <submittedName>
        <fullName evidence="2">Uncharacterized protein</fullName>
    </submittedName>
</protein>
<dbReference type="AlphaFoldDB" id="A0AAF1D5M4"/>
<evidence type="ECO:0000256" key="1">
    <source>
        <dbReference type="SAM" id="SignalP"/>
    </source>
</evidence>